<feature type="transmembrane region" description="Helical" evidence="5">
    <location>
        <begin position="92"/>
        <end position="113"/>
    </location>
</feature>
<proteinExistence type="predicted"/>
<keyword evidence="2 5" id="KW-0812">Transmembrane</keyword>
<keyword evidence="3 5" id="KW-1133">Transmembrane helix</keyword>
<dbReference type="AlphaFoldDB" id="A0A660E9A9"/>
<keyword evidence="7" id="KW-1185">Reference proteome</keyword>
<dbReference type="OrthoDB" id="2313807at2"/>
<organism evidence="6 7">
    <name type="scientific">Lactiplantibacillus mudanjiangensis</name>
    <dbReference type="NCBI Taxonomy" id="1296538"/>
    <lineage>
        <taxon>Bacteria</taxon>
        <taxon>Bacillati</taxon>
        <taxon>Bacillota</taxon>
        <taxon>Bacilli</taxon>
        <taxon>Lactobacillales</taxon>
        <taxon>Lactobacillaceae</taxon>
        <taxon>Lactiplantibacillus</taxon>
    </lineage>
</organism>
<keyword evidence="4 5" id="KW-0472">Membrane</keyword>
<dbReference type="EMBL" id="UYIG01000152">
    <property type="protein sequence ID" value="VDG29659.1"/>
    <property type="molecule type" value="Genomic_DNA"/>
</dbReference>
<feature type="transmembrane region" description="Helical" evidence="5">
    <location>
        <begin position="32"/>
        <end position="50"/>
    </location>
</feature>
<gene>
    <name evidence="6" type="ORF">MUDAN_MDHGFNIF_01195</name>
</gene>
<feature type="transmembrane region" description="Helical" evidence="5">
    <location>
        <begin position="62"/>
        <end position="80"/>
    </location>
</feature>
<accession>A0A660E9A9</accession>
<keyword evidence="1" id="KW-1003">Cell membrane</keyword>
<evidence type="ECO:0000313" key="7">
    <source>
        <dbReference type="Proteomes" id="UP000289996"/>
    </source>
</evidence>
<evidence type="ECO:0000256" key="5">
    <source>
        <dbReference type="SAM" id="Phobius"/>
    </source>
</evidence>
<dbReference type="InterPro" id="IPR010899">
    <property type="entry name" value="UPF0344"/>
</dbReference>
<protein>
    <recommendedName>
        <fullName evidence="8">DUF1516 family protein</fullName>
    </recommendedName>
</protein>
<evidence type="ECO:0000313" key="6">
    <source>
        <dbReference type="EMBL" id="VDG29659.1"/>
    </source>
</evidence>
<dbReference type="RefSeq" id="WP_130846034.1">
    <property type="nucleotide sequence ID" value="NZ_BJDY01000001.1"/>
</dbReference>
<evidence type="ECO:0000256" key="4">
    <source>
        <dbReference type="ARBA" id="ARBA00023136"/>
    </source>
</evidence>
<evidence type="ECO:0000256" key="1">
    <source>
        <dbReference type="ARBA" id="ARBA00022475"/>
    </source>
</evidence>
<dbReference type="Pfam" id="PF07457">
    <property type="entry name" value="DUF1516"/>
    <property type="match status" value="1"/>
</dbReference>
<dbReference type="Proteomes" id="UP000289996">
    <property type="component" value="Unassembled WGS sequence"/>
</dbReference>
<evidence type="ECO:0000256" key="2">
    <source>
        <dbReference type="ARBA" id="ARBA00022692"/>
    </source>
</evidence>
<name>A0A660E9A9_9LACO</name>
<reference evidence="6 7" key="1">
    <citation type="submission" date="2018-11" db="EMBL/GenBank/DDBJ databases">
        <authorList>
            <person name="Wuyts S."/>
        </authorList>
    </citation>
    <scope>NUCLEOTIDE SEQUENCE [LARGE SCALE GENOMIC DNA]</scope>
    <source>
        <strain evidence="6">Lactobacillus mudanjiangensis AMBF249</strain>
    </source>
</reference>
<evidence type="ECO:0000256" key="3">
    <source>
        <dbReference type="ARBA" id="ARBA00022989"/>
    </source>
</evidence>
<sequence length="116" mass="12547">MVLFLHVLSGVWLLLMVGLGLTRQFAKSANRYLILSRLGYLAFIITGVYLSTRSLTTATGLTILKAGCSLVTIGLIELAFARQQDSHLTPKLITLLVSGIVLTLLVSGVLYLVTNI</sequence>
<evidence type="ECO:0008006" key="8">
    <source>
        <dbReference type="Google" id="ProtNLM"/>
    </source>
</evidence>